<comment type="caution">
    <text evidence="1">The sequence shown here is derived from an EMBL/GenBank/DDBJ whole genome shotgun (WGS) entry which is preliminary data.</text>
</comment>
<reference evidence="2" key="1">
    <citation type="submission" date="2023-01" db="EMBL/GenBank/DDBJ databases">
        <title>Key to firefly adult light organ development and bioluminescence: homeobox transcription factors regulate luciferase expression and transportation to peroxisome.</title>
        <authorList>
            <person name="Fu X."/>
        </authorList>
    </citation>
    <scope>NUCLEOTIDE SEQUENCE [LARGE SCALE GENOMIC DNA]</scope>
</reference>
<name>A0AAN7Q4Y4_9COLE</name>
<dbReference type="AlphaFoldDB" id="A0AAN7Q4Y4"/>
<proteinExistence type="predicted"/>
<dbReference type="EMBL" id="JARPUR010000001">
    <property type="protein sequence ID" value="KAK4885904.1"/>
    <property type="molecule type" value="Genomic_DNA"/>
</dbReference>
<keyword evidence="2" id="KW-1185">Reference proteome</keyword>
<evidence type="ECO:0000313" key="2">
    <source>
        <dbReference type="Proteomes" id="UP001353858"/>
    </source>
</evidence>
<evidence type="ECO:0000313" key="1">
    <source>
        <dbReference type="EMBL" id="KAK4885904.1"/>
    </source>
</evidence>
<dbReference type="Proteomes" id="UP001353858">
    <property type="component" value="Unassembled WGS sequence"/>
</dbReference>
<gene>
    <name evidence="1" type="ORF">RN001_002175</name>
</gene>
<accession>A0AAN7Q4Y4</accession>
<sequence>MAQSLSVTDVLNLIDAGFVSANELFQAYELILKYLSAGASMDVNDSKRFFKLAMIVYHGEKKEVERRKANTSIGSSEVPSTSKDIQQGGTLNLTSVRKESPKQTAKYFRILSEQERLIKKFGVTSRSVTLKFNNPNIEQGPIEWLKHLKMYYTCSYCNDQFVWEDISAHACFVNNVEGNIVVEDNVVSLEGVTADDKVPSLKKSTPIESDDSRTEWSQTAVLLLIDQYRENREQLQKNAIFG</sequence>
<organism evidence="1 2">
    <name type="scientific">Aquatica leii</name>
    <dbReference type="NCBI Taxonomy" id="1421715"/>
    <lineage>
        <taxon>Eukaryota</taxon>
        <taxon>Metazoa</taxon>
        <taxon>Ecdysozoa</taxon>
        <taxon>Arthropoda</taxon>
        <taxon>Hexapoda</taxon>
        <taxon>Insecta</taxon>
        <taxon>Pterygota</taxon>
        <taxon>Neoptera</taxon>
        <taxon>Endopterygota</taxon>
        <taxon>Coleoptera</taxon>
        <taxon>Polyphaga</taxon>
        <taxon>Elateriformia</taxon>
        <taxon>Elateroidea</taxon>
        <taxon>Lampyridae</taxon>
        <taxon>Luciolinae</taxon>
        <taxon>Aquatica</taxon>
    </lineage>
</organism>
<protein>
    <submittedName>
        <fullName evidence="1">Uncharacterized protein</fullName>
    </submittedName>
</protein>